<dbReference type="InterPro" id="IPR024524">
    <property type="entry name" value="DUF3800"/>
</dbReference>
<keyword evidence="2" id="KW-1185">Reference proteome</keyword>
<dbReference type="RefSeq" id="WP_143890008.1">
    <property type="nucleotide sequence ID" value="NZ_VJNB01000004.1"/>
</dbReference>
<name>A0A554W927_9BURK</name>
<evidence type="ECO:0008006" key="3">
    <source>
        <dbReference type="Google" id="ProtNLM"/>
    </source>
</evidence>
<proteinExistence type="predicted"/>
<protein>
    <recommendedName>
        <fullName evidence="3">DUF3800 domain-containing protein</fullName>
    </recommendedName>
</protein>
<dbReference type="Pfam" id="PF12686">
    <property type="entry name" value="DUF3800"/>
    <property type="match status" value="1"/>
</dbReference>
<evidence type="ECO:0000313" key="2">
    <source>
        <dbReference type="Proteomes" id="UP000315736"/>
    </source>
</evidence>
<dbReference type="EMBL" id="VJNB01000004">
    <property type="protein sequence ID" value="TSE20077.1"/>
    <property type="molecule type" value="Genomic_DNA"/>
</dbReference>
<dbReference type="Proteomes" id="UP000315736">
    <property type="component" value="Unassembled WGS sequence"/>
</dbReference>
<comment type="caution">
    <text evidence="1">The sequence shown here is derived from an EMBL/GenBank/DDBJ whole genome shotgun (WGS) entry which is preliminary data.</text>
</comment>
<gene>
    <name evidence="1" type="ORF">Talka_00971</name>
</gene>
<sequence length="220" mass="25766">MSRCAYLFLDEAGNFDFSPKGTRYFVLTSVSMRRPFAAHTTLDDYKHDCLEFGLDTEYFHCADDNPRVRGRVFELIAGHLSDLRIDSLIVEKPKTGPALREDRRFYPEMLGYLLKYVLPKELESGAEKVIIITDTIPVQKKRQAIEKAIQQSLAKMLPAGMKYRILHHASRSHYGLQVADYCCWAVFRKWQRGETEHYDRLKPAMRSEFDIFRTGTRYYY</sequence>
<reference evidence="1 2" key="1">
    <citation type="submission" date="2019-07" db="EMBL/GenBank/DDBJ databases">
        <title>Tepidimonas alkaliphilus YIM 72238 draft genome.</title>
        <authorList>
            <person name="Da Costa M.S."/>
            <person name="Froufe H.J.C."/>
            <person name="Egas C."/>
            <person name="Albuquerque L."/>
        </authorList>
    </citation>
    <scope>NUCLEOTIDE SEQUENCE [LARGE SCALE GENOMIC DNA]</scope>
    <source>
        <strain evidence="1 2">YIM 72238</strain>
    </source>
</reference>
<dbReference type="AlphaFoldDB" id="A0A554W927"/>
<organism evidence="1 2">
    <name type="scientific">Tepidimonas alkaliphilus</name>
    <dbReference type="NCBI Taxonomy" id="2588942"/>
    <lineage>
        <taxon>Bacteria</taxon>
        <taxon>Pseudomonadati</taxon>
        <taxon>Pseudomonadota</taxon>
        <taxon>Betaproteobacteria</taxon>
        <taxon>Burkholderiales</taxon>
        <taxon>Tepidimonas</taxon>
    </lineage>
</organism>
<evidence type="ECO:0000313" key="1">
    <source>
        <dbReference type="EMBL" id="TSE20077.1"/>
    </source>
</evidence>
<accession>A0A554W927</accession>
<dbReference type="OrthoDB" id="277376at2"/>